<reference evidence="2 3" key="1">
    <citation type="submission" date="2018-06" db="EMBL/GenBank/DDBJ databases">
        <authorList>
            <consortium name="Pathogen Informatics"/>
            <person name="Doyle S."/>
        </authorList>
    </citation>
    <scope>NUCLEOTIDE SEQUENCE [LARGE SCALE GENOMIC DNA]</scope>
    <source>
        <strain evidence="2 3">NCTC4191</strain>
    </source>
</reference>
<evidence type="ECO:0000313" key="3">
    <source>
        <dbReference type="Proteomes" id="UP000254253"/>
    </source>
</evidence>
<name>A0A380U092_ACTLI</name>
<evidence type="ECO:0000256" key="1">
    <source>
        <dbReference type="SAM" id="Phobius"/>
    </source>
</evidence>
<keyword evidence="1" id="KW-1133">Transmembrane helix</keyword>
<proteinExistence type="predicted"/>
<keyword evidence="3" id="KW-1185">Reference proteome</keyword>
<evidence type="ECO:0000313" key="2">
    <source>
        <dbReference type="EMBL" id="SUT94383.1"/>
    </source>
</evidence>
<accession>A0A380U092</accession>
<keyword evidence="1" id="KW-0472">Membrane</keyword>
<feature type="transmembrane region" description="Helical" evidence="1">
    <location>
        <begin position="12"/>
        <end position="30"/>
    </location>
</feature>
<sequence>MKVTNLEPTKTHLIYLDILNIFACIAVLFLHHNGIVHWYNVNELAWKQALFF</sequence>
<organism evidence="2 3">
    <name type="scientific">Actinobacillus lignieresii</name>
    <dbReference type="NCBI Taxonomy" id="720"/>
    <lineage>
        <taxon>Bacteria</taxon>
        <taxon>Pseudomonadati</taxon>
        <taxon>Pseudomonadota</taxon>
        <taxon>Gammaproteobacteria</taxon>
        <taxon>Pasteurellales</taxon>
        <taxon>Pasteurellaceae</taxon>
        <taxon>Actinobacillus</taxon>
    </lineage>
</organism>
<keyword evidence="1" id="KW-0812">Transmembrane</keyword>
<dbReference type="AlphaFoldDB" id="A0A380U092"/>
<dbReference type="EMBL" id="UFRN01000002">
    <property type="protein sequence ID" value="SUT94383.1"/>
    <property type="molecule type" value="Genomic_DNA"/>
</dbReference>
<dbReference type="Proteomes" id="UP000254253">
    <property type="component" value="Unassembled WGS sequence"/>
</dbReference>
<protein>
    <submittedName>
        <fullName evidence="2">Uncharacterized protein</fullName>
    </submittedName>
</protein>
<gene>
    <name evidence="2" type="ORF">NCTC4191_01573</name>
</gene>